<sequence length="238" mass="26906">DVWLIKTDAKGQKDWEKNYGWGSTDFGYEVKETNDGGYIIIGVTDAYGRADVWLIKTDFQGNEEWNRIFGENDIEYGFSVQQTTDGGYIVSGETKSFGNGHLDFWLIKTDYQGHEEWNKTFGGENMDRGYSVLQTEDGGYIICGQTLSFGDHYSSGYLVKTDSEGNEEWNRVLGGSGYGRTIQQTEDGGYIIAGSIYSNENNSQDVWLIKTDSQGNEEWNKTYGGIEWEYGHFVSQTT</sequence>
<dbReference type="InterPro" id="IPR011047">
    <property type="entry name" value="Quinoprotein_ADH-like_sf"/>
</dbReference>
<feature type="non-terminal residue" evidence="1">
    <location>
        <position position="1"/>
    </location>
</feature>
<evidence type="ECO:0008006" key="2">
    <source>
        <dbReference type="Google" id="ProtNLM"/>
    </source>
</evidence>
<dbReference type="PANTHER" id="PTHR42754">
    <property type="entry name" value="ENDOGLUCANASE"/>
    <property type="match status" value="1"/>
</dbReference>
<proteinExistence type="predicted"/>
<dbReference type="PANTHER" id="PTHR42754:SF1">
    <property type="entry name" value="LIPOPROTEIN"/>
    <property type="match status" value="1"/>
</dbReference>
<accession>A0A383CWZ5</accession>
<reference evidence="1" key="1">
    <citation type="submission" date="2018-05" db="EMBL/GenBank/DDBJ databases">
        <authorList>
            <person name="Lanie J.A."/>
            <person name="Ng W.-L."/>
            <person name="Kazmierczak K.M."/>
            <person name="Andrzejewski T.M."/>
            <person name="Davidsen T.M."/>
            <person name="Wayne K.J."/>
            <person name="Tettelin H."/>
            <person name="Glass J.I."/>
            <person name="Rusch D."/>
            <person name="Podicherti R."/>
            <person name="Tsui H.-C.T."/>
            <person name="Winkler M.E."/>
        </authorList>
    </citation>
    <scope>NUCLEOTIDE SEQUENCE</scope>
</reference>
<name>A0A383CWZ5_9ZZZZ</name>
<protein>
    <recommendedName>
        <fullName evidence="2">Bulb-type lectin domain-containing protein</fullName>
    </recommendedName>
</protein>
<dbReference type="AlphaFoldDB" id="A0A383CWZ5"/>
<feature type="non-terminal residue" evidence="1">
    <location>
        <position position="238"/>
    </location>
</feature>
<dbReference type="EMBL" id="UINC01212297">
    <property type="protein sequence ID" value="SVE36560.1"/>
    <property type="molecule type" value="Genomic_DNA"/>
</dbReference>
<gene>
    <name evidence="1" type="ORF">METZ01_LOCUS489414</name>
</gene>
<evidence type="ECO:0000313" key="1">
    <source>
        <dbReference type="EMBL" id="SVE36560.1"/>
    </source>
</evidence>
<organism evidence="1">
    <name type="scientific">marine metagenome</name>
    <dbReference type="NCBI Taxonomy" id="408172"/>
    <lineage>
        <taxon>unclassified sequences</taxon>
        <taxon>metagenomes</taxon>
        <taxon>ecological metagenomes</taxon>
    </lineage>
</organism>
<dbReference type="SUPFAM" id="SSF50998">
    <property type="entry name" value="Quinoprotein alcohol dehydrogenase-like"/>
    <property type="match status" value="1"/>
</dbReference>